<accession>A0ABN2ID19</accession>
<evidence type="ECO:0000313" key="1">
    <source>
        <dbReference type="EMBL" id="GAA1702716.1"/>
    </source>
</evidence>
<protein>
    <submittedName>
        <fullName evidence="1">Tocopherol cyclase family protein</fullName>
    </submittedName>
</protein>
<proteinExistence type="predicted"/>
<sequence>MRSPVAWLKGVRHPEAFHGHGVPRGFFEGWYIKLVSEDRRQRWAVIPGVFRGEAEGGALDEAFVQVLDGQTGRSWYHRFEPDQFRASSTAFQVEVGPNRFGPGGVELDLPQLRGRLRYTSELQPWPVTLREPGIMGWYGLVPFMQCFHGIVSFGHGLSGTLEVEGAPQSFDGGRGYIEKDWGKSFPSSYVWMASNHIDAEIGDGTDASFIGSVAVIPWLGGAFRGSILGLRHGGRLHKWTTYNGSEELRLTIDDSHVGWTVTGPDGTLELDAERVRGGLLHAPRHASMHERVEETLDADIRLRHTDVSGKVLLDGIADCAGMEVFGDTARMLAL</sequence>
<dbReference type="Proteomes" id="UP001501690">
    <property type="component" value="Unassembled WGS sequence"/>
</dbReference>
<name>A0ABN2ID19_9MICO</name>
<dbReference type="RefSeq" id="WP_344072318.1">
    <property type="nucleotide sequence ID" value="NZ_BAAAPL010000002.1"/>
</dbReference>
<dbReference type="SUPFAM" id="SSF159245">
    <property type="entry name" value="AttH-like"/>
    <property type="match status" value="1"/>
</dbReference>
<organism evidence="1 2">
    <name type="scientific">Microbacterium sediminicola</name>
    <dbReference type="NCBI Taxonomy" id="415210"/>
    <lineage>
        <taxon>Bacteria</taxon>
        <taxon>Bacillati</taxon>
        <taxon>Actinomycetota</taxon>
        <taxon>Actinomycetes</taxon>
        <taxon>Micrococcales</taxon>
        <taxon>Microbacteriaceae</taxon>
        <taxon>Microbacterium</taxon>
    </lineage>
</organism>
<dbReference type="InterPro" id="IPR025893">
    <property type="entry name" value="Tocopherol_cyclase"/>
</dbReference>
<dbReference type="EMBL" id="BAAAPL010000002">
    <property type="protein sequence ID" value="GAA1702716.1"/>
    <property type="molecule type" value="Genomic_DNA"/>
</dbReference>
<keyword evidence="2" id="KW-1185">Reference proteome</keyword>
<comment type="caution">
    <text evidence="1">The sequence shown here is derived from an EMBL/GenBank/DDBJ whole genome shotgun (WGS) entry which is preliminary data.</text>
</comment>
<gene>
    <name evidence="1" type="ORF">GCM10009808_20860</name>
</gene>
<dbReference type="Pfam" id="PF14249">
    <property type="entry name" value="Tocopherol_cycl"/>
    <property type="match status" value="1"/>
</dbReference>
<dbReference type="PANTHER" id="PTHR35309:SF4">
    <property type="entry name" value="TOCOPHEROL CYCLASE"/>
    <property type="match status" value="1"/>
</dbReference>
<evidence type="ECO:0000313" key="2">
    <source>
        <dbReference type="Proteomes" id="UP001501690"/>
    </source>
</evidence>
<dbReference type="PANTHER" id="PTHR35309">
    <property type="match status" value="1"/>
</dbReference>
<reference evidence="1 2" key="1">
    <citation type="journal article" date="2019" name="Int. J. Syst. Evol. Microbiol.">
        <title>The Global Catalogue of Microorganisms (GCM) 10K type strain sequencing project: providing services to taxonomists for standard genome sequencing and annotation.</title>
        <authorList>
            <consortium name="The Broad Institute Genomics Platform"/>
            <consortium name="The Broad Institute Genome Sequencing Center for Infectious Disease"/>
            <person name="Wu L."/>
            <person name="Ma J."/>
        </authorList>
    </citation>
    <scope>NUCLEOTIDE SEQUENCE [LARGE SCALE GENOMIC DNA]</scope>
    <source>
        <strain evidence="1 2">JCM 15577</strain>
    </source>
</reference>